<evidence type="ECO:0000313" key="3">
    <source>
        <dbReference type="Proteomes" id="UP000590647"/>
    </source>
</evidence>
<proteinExistence type="predicted"/>
<organism evidence="2 3">
    <name type="scientific">Streptomyces caelestis</name>
    <dbReference type="NCBI Taxonomy" id="36816"/>
    <lineage>
        <taxon>Bacteria</taxon>
        <taxon>Bacillati</taxon>
        <taxon>Actinomycetota</taxon>
        <taxon>Actinomycetes</taxon>
        <taxon>Kitasatosporales</taxon>
        <taxon>Streptomycetaceae</taxon>
        <taxon>Streptomyces</taxon>
    </lineage>
</organism>
<keyword evidence="3" id="KW-1185">Reference proteome</keyword>
<comment type="caution">
    <text evidence="2">The sequence shown here is derived from an EMBL/GenBank/DDBJ whole genome shotgun (WGS) entry which is preliminary data.</text>
</comment>
<dbReference type="AlphaFoldDB" id="A0A7W9LST8"/>
<protein>
    <submittedName>
        <fullName evidence="2">Uncharacterized protein</fullName>
    </submittedName>
</protein>
<sequence length="176" mass="18994">MTTLFAVMSRRALTRGTASHGPVYRIRTVLWHPDFRISAVEEHLSVRLPAHKRWSQLADVLIEHGTGAPRAAETGASHPGALVVAVHQGSRCWMRLGAGDTVLALEAAGQGDPQESWETLASLAHAWLVAGLPAAALGSAAPYARWTQASDSPWSNRRSRCRADSASPECDRPTEE</sequence>
<feature type="compositionally biased region" description="Polar residues" evidence="1">
    <location>
        <begin position="147"/>
        <end position="156"/>
    </location>
</feature>
<dbReference type="Proteomes" id="UP000590647">
    <property type="component" value="Unassembled WGS sequence"/>
</dbReference>
<evidence type="ECO:0000256" key="1">
    <source>
        <dbReference type="SAM" id="MobiDB-lite"/>
    </source>
</evidence>
<feature type="region of interest" description="Disordered" evidence="1">
    <location>
        <begin position="147"/>
        <end position="176"/>
    </location>
</feature>
<evidence type="ECO:0000313" key="2">
    <source>
        <dbReference type="EMBL" id="MBB5794846.1"/>
    </source>
</evidence>
<gene>
    <name evidence="2" type="ORF">HDA41_002810</name>
</gene>
<accession>A0A7W9LST8</accession>
<reference evidence="2 3" key="1">
    <citation type="submission" date="2020-08" db="EMBL/GenBank/DDBJ databases">
        <title>Sequencing the genomes of 1000 actinobacteria strains.</title>
        <authorList>
            <person name="Klenk H.-P."/>
        </authorList>
    </citation>
    <scope>NUCLEOTIDE SEQUENCE [LARGE SCALE GENOMIC DNA]</scope>
    <source>
        <strain evidence="2 3">DSM 40084</strain>
    </source>
</reference>
<dbReference type="RefSeq" id="WP_184983900.1">
    <property type="nucleotide sequence ID" value="NZ_JACHNE010000001.1"/>
</dbReference>
<name>A0A7W9LST8_9ACTN</name>
<dbReference type="EMBL" id="JACHNE010000001">
    <property type="protein sequence ID" value="MBB5794846.1"/>
    <property type="molecule type" value="Genomic_DNA"/>
</dbReference>